<gene>
    <name evidence="1" type="ORF">HNAJ_LOCUS391</name>
</gene>
<accession>A0A0R3T0N5</accession>
<evidence type="ECO:0000313" key="3">
    <source>
        <dbReference type="WBParaSite" id="HNAJ_0000039001-mRNA-1"/>
    </source>
</evidence>
<dbReference type="OrthoDB" id="10391679at2759"/>
<organism evidence="3">
    <name type="scientific">Rodentolepis nana</name>
    <name type="common">Dwarf tapeworm</name>
    <name type="synonym">Hymenolepis nana</name>
    <dbReference type="NCBI Taxonomy" id="102285"/>
    <lineage>
        <taxon>Eukaryota</taxon>
        <taxon>Metazoa</taxon>
        <taxon>Spiralia</taxon>
        <taxon>Lophotrochozoa</taxon>
        <taxon>Platyhelminthes</taxon>
        <taxon>Cestoda</taxon>
        <taxon>Eucestoda</taxon>
        <taxon>Cyclophyllidea</taxon>
        <taxon>Hymenolepididae</taxon>
        <taxon>Rodentolepis</taxon>
    </lineage>
</organism>
<protein>
    <submittedName>
        <fullName evidence="3">TIR domain-containing protein</fullName>
    </submittedName>
</protein>
<dbReference type="Proteomes" id="UP000278807">
    <property type="component" value="Unassembled WGS sequence"/>
</dbReference>
<evidence type="ECO:0000313" key="1">
    <source>
        <dbReference type="EMBL" id="VDN96250.1"/>
    </source>
</evidence>
<name>A0A0R3T0N5_RODNA</name>
<proteinExistence type="predicted"/>
<dbReference type="AlphaFoldDB" id="A0A0R3T0N5"/>
<keyword evidence="2" id="KW-1185">Reference proteome</keyword>
<dbReference type="EMBL" id="UZAE01000098">
    <property type="protein sequence ID" value="VDN96250.1"/>
    <property type="molecule type" value="Genomic_DNA"/>
</dbReference>
<reference evidence="1 2" key="2">
    <citation type="submission" date="2018-11" db="EMBL/GenBank/DDBJ databases">
        <authorList>
            <consortium name="Pathogen Informatics"/>
        </authorList>
    </citation>
    <scope>NUCLEOTIDE SEQUENCE [LARGE SCALE GENOMIC DNA]</scope>
</reference>
<sequence>MVRLNDSSNCEEHLPGLSNEWNIIKSIISNQETNSLNLRSGLEQIPIPIDQYLKSLEWIDQHIFSLIWPDKSGAIKLRNIPEVESYKQKSIKCFQNTSIHTKYPAMLQRVRCLILASENKFKKESFKELLPLLTYISNRGIEGQDRDDIYALHRTNCSKTSTLTTIEIDWMLILKNQYDEALEKAIEKADCIFYVINKLNLKDTSKMLTDLVKISQRCTKNQKIEILWLHNSDDTERFSVYEFLVTKLMKCFSFREKFLDKNRWRMWSLDASCYSKFQFLLEWACYEAIKRKVEHEEEFLINTLEEIAILSEYIQCDRGL</sequence>
<dbReference type="WBParaSite" id="HNAJ_0000039001-mRNA-1">
    <property type="protein sequence ID" value="HNAJ_0000039001-mRNA-1"/>
    <property type="gene ID" value="HNAJ_0000039001"/>
</dbReference>
<evidence type="ECO:0000313" key="2">
    <source>
        <dbReference type="Proteomes" id="UP000278807"/>
    </source>
</evidence>
<reference evidence="3" key="1">
    <citation type="submission" date="2017-02" db="UniProtKB">
        <authorList>
            <consortium name="WormBaseParasite"/>
        </authorList>
    </citation>
    <scope>IDENTIFICATION</scope>
</reference>